<organism evidence="1 2">
    <name type="scientific">Scytonema hofmannii PCC 7110</name>
    <dbReference type="NCBI Taxonomy" id="128403"/>
    <lineage>
        <taxon>Bacteria</taxon>
        <taxon>Bacillati</taxon>
        <taxon>Cyanobacteriota</taxon>
        <taxon>Cyanophyceae</taxon>
        <taxon>Nostocales</taxon>
        <taxon>Scytonemataceae</taxon>
        <taxon>Scytonema</taxon>
    </lineage>
</organism>
<keyword evidence="2" id="KW-1185">Reference proteome</keyword>
<proteinExistence type="predicted"/>
<dbReference type="Proteomes" id="UP000076925">
    <property type="component" value="Unassembled WGS sequence"/>
</dbReference>
<accession>A0A139X111</accession>
<dbReference type="AlphaFoldDB" id="A0A139X111"/>
<dbReference type="GO" id="GO:0006355">
    <property type="term" value="P:regulation of DNA-templated transcription"/>
    <property type="evidence" value="ECO:0007669"/>
    <property type="project" value="InterPro"/>
</dbReference>
<dbReference type="EMBL" id="ANNX02000041">
    <property type="protein sequence ID" value="KYC38391.1"/>
    <property type="molecule type" value="Genomic_DNA"/>
</dbReference>
<dbReference type="InterPro" id="IPR010985">
    <property type="entry name" value="Ribbon_hlx_hlx"/>
</dbReference>
<dbReference type="OrthoDB" id="485993at2"/>
<sequence>MSSYPLQLPEELMQEVRRLAEVNQVTLEQWLLVAIERHVAAEQSLRHLRLAAQAADYDRFDRILARVPDVNPMPGDEL</sequence>
<name>A0A139X111_9CYAN</name>
<gene>
    <name evidence="1" type="ORF">WA1_37045</name>
</gene>
<evidence type="ECO:0000313" key="2">
    <source>
        <dbReference type="Proteomes" id="UP000076925"/>
    </source>
</evidence>
<protein>
    <submittedName>
        <fullName evidence="1">CopG family transcriptional regulator</fullName>
    </submittedName>
</protein>
<evidence type="ECO:0000313" key="1">
    <source>
        <dbReference type="EMBL" id="KYC38391.1"/>
    </source>
</evidence>
<reference evidence="1 2" key="1">
    <citation type="journal article" date="2013" name="Genome Biol. Evol.">
        <title>Genomes of Stigonematalean cyanobacteria (subsection V) and the evolution of oxygenic photosynthesis from prokaryotes to plastids.</title>
        <authorList>
            <person name="Dagan T."/>
            <person name="Roettger M."/>
            <person name="Stucken K."/>
            <person name="Landan G."/>
            <person name="Koch R."/>
            <person name="Major P."/>
            <person name="Gould S.B."/>
            <person name="Goremykin V.V."/>
            <person name="Rippka R."/>
            <person name="Tandeau de Marsac N."/>
            <person name="Gugger M."/>
            <person name="Lockhart P.J."/>
            <person name="Allen J.F."/>
            <person name="Brune I."/>
            <person name="Maus I."/>
            <person name="Puhler A."/>
            <person name="Martin W.F."/>
        </authorList>
    </citation>
    <scope>NUCLEOTIDE SEQUENCE [LARGE SCALE GENOMIC DNA]</scope>
    <source>
        <strain evidence="1 2">PCC 7110</strain>
    </source>
</reference>
<dbReference type="STRING" id="128403.WA1_37045"/>
<dbReference type="SUPFAM" id="SSF47598">
    <property type="entry name" value="Ribbon-helix-helix"/>
    <property type="match status" value="1"/>
</dbReference>
<comment type="caution">
    <text evidence="1">The sequence shown here is derived from an EMBL/GenBank/DDBJ whole genome shotgun (WGS) entry which is preliminary data.</text>
</comment>
<dbReference type="RefSeq" id="WP_017746786.1">
    <property type="nucleotide sequence ID" value="NZ_KQ976354.1"/>
</dbReference>